<reference evidence="1 2" key="1">
    <citation type="submission" date="2017-03" db="EMBL/GenBank/DDBJ databases">
        <authorList>
            <person name="Afonso C.L."/>
            <person name="Miller P.J."/>
            <person name="Scott M.A."/>
            <person name="Spackman E."/>
            <person name="Goraichik I."/>
            <person name="Dimitrov K.M."/>
            <person name="Suarez D.L."/>
            <person name="Swayne D.E."/>
        </authorList>
    </citation>
    <scope>NUCLEOTIDE SEQUENCE [LARGE SCALE GENOMIC DNA]</scope>
    <source>
        <strain evidence="1">PRJEB14757</strain>
    </source>
</reference>
<evidence type="ECO:0000313" key="1">
    <source>
        <dbReference type="EMBL" id="SLM29669.1"/>
    </source>
</evidence>
<accession>A0A1W1HB48</accession>
<organism evidence="1 2">
    <name type="scientific">Desulfamplus magnetovallimortis</name>
    <dbReference type="NCBI Taxonomy" id="1246637"/>
    <lineage>
        <taxon>Bacteria</taxon>
        <taxon>Pseudomonadati</taxon>
        <taxon>Thermodesulfobacteriota</taxon>
        <taxon>Desulfobacteria</taxon>
        <taxon>Desulfobacterales</taxon>
        <taxon>Desulfobacteraceae</taxon>
        <taxon>Desulfamplus</taxon>
    </lineage>
</organism>
<protein>
    <submittedName>
        <fullName evidence="1">Uncharacterized protein</fullName>
    </submittedName>
</protein>
<keyword evidence="2" id="KW-1185">Reference proteome</keyword>
<dbReference type="STRING" id="1246637.MTBBW1_1930007"/>
<name>A0A1W1HB48_9BACT</name>
<dbReference type="AlphaFoldDB" id="A0A1W1HB48"/>
<evidence type="ECO:0000313" key="2">
    <source>
        <dbReference type="Proteomes" id="UP000191931"/>
    </source>
</evidence>
<gene>
    <name evidence="1" type="ORF">MTBBW1_1930007</name>
</gene>
<dbReference type="EMBL" id="FWEV01000105">
    <property type="protein sequence ID" value="SLM29669.1"/>
    <property type="molecule type" value="Genomic_DNA"/>
</dbReference>
<sequence length="64" mass="7366">MSTLDFRVKFFLVCIIHRSFSTNPPLIFRFDEALGYLLGTYFIPPKVYSQFIHTAVHGVGIQSQ</sequence>
<dbReference type="Proteomes" id="UP000191931">
    <property type="component" value="Unassembled WGS sequence"/>
</dbReference>
<proteinExistence type="predicted"/>